<dbReference type="EC" id="4.1.1.97" evidence="3"/>
<evidence type="ECO:0000313" key="8">
    <source>
        <dbReference type="EMBL" id="OIJ22421.1"/>
    </source>
</evidence>
<dbReference type="STRING" id="472963.BKP45_07240"/>
<keyword evidence="5" id="KW-0210">Decarboxylase</keyword>
<organism evidence="8 9">
    <name type="scientific">Anaerobacillus alkalidiazotrophicus</name>
    <dbReference type="NCBI Taxonomy" id="472963"/>
    <lineage>
        <taxon>Bacteria</taxon>
        <taxon>Bacillati</taxon>
        <taxon>Bacillota</taxon>
        <taxon>Bacilli</taxon>
        <taxon>Bacillales</taxon>
        <taxon>Bacillaceae</taxon>
        <taxon>Anaerobacillus</taxon>
    </lineage>
</organism>
<dbReference type="UniPathway" id="UPA00394">
    <property type="reaction ID" value="UER00652"/>
</dbReference>
<reference evidence="8 9" key="1">
    <citation type="submission" date="2016-10" db="EMBL/GenBank/DDBJ databases">
        <title>Draft genome sequences of four alkaliphilic bacteria belonging to the Anaerobacillus genus.</title>
        <authorList>
            <person name="Bassil N.M."/>
            <person name="Lloyd J.R."/>
        </authorList>
    </citation>
    <scope>NUCLEOTIDE SEQUENCE [LARGE SCALE GENOMIC DNA]</scope>
    <source>
        <strain evidence="8 9">DSM 22531</strain>
    </source>
</reference>
<dbReference type="PANTHER" id="PTHR43466:SF1">
    <property type="entry name" value="2-OXO-4-HYDROXY-4-CARBOXY-5-UREIDOIMIDAZOLINE DECARBOXYLASE-RELATED"/>
    <property type="match status" value="1"/>
</dbReference>
<dbReference type="Pfam" id="PF09349">
    <property type="entry name" value="OHCU_decarbox"/>
    <property type="match status" value="1"/>
</dbReference>
<feature type="domain" description="Oxo-4-hydroxy-4-carboxy-5-ureidoimidazoline decarboxylase" evidence="7">
    <location>
        <begin position="8"/>
        <end position="160"/>
    </location>
</feature>
<dbReference type="GO" id="GO:0006144">
    <property type="term" value="P:purine nucleobase metabolic process"/>
    <property type="evidence" value="ECO:0007669"/>
    <property type="project" value="UniProtKB-KW"/>
</dbReference>
<proteinExistence type="predicted"/>
<dbReference type="GO" id="GO:0051997">
    <property type="term" value="F:2-oxo-4-hydroxy-4-carboxy-5-ureidoimidazoline decarboxylase activity"/>
    <property type="evidence" value="ECO:0007669"/>
    <property type="project" value="UniProtKB-EC"/>
</dbReference>
<keyword evidence="4" id="KW-0659">Purine metabolism</keyword>
<name>A0A1S2MCG1_9BACI</name>
<evidence type="ECO:0000256" key="2">
    <source>
        <dbReference type="ARBA" id="ARBA00004754"/>
    </source>
</evidence>
<dbReference type="NCBIfam" id="TIGR03164">
    <property type="entry name" value="UHCUDC"/>
    <property type="match status" value="1"/>
</dbReference>
<comment type="catalytic activity">
    <reaction evidence="1">
        <text>5-hydroxy-2-oxo-4-ureido-2,5-dihydro-1H-imidazole-5-carboxylate + H(+) = (S)-allantoin + CO2</text>
        <dbReference type="Rhea" id="RHEA:26301"/>
        <dbReference type="ChEBI" id="CHEBI:15378"/>
        <dbReference type="ChEBI" id="CHEBI:15678"/>
        <dbReference type="ChEBI" id="CHEBI:16526"/>
        <dbReference type="ChEBI" id="CHEBI:58639"/>
        <dbReference type="EC" id="4.1.1.97"/>
    </reaction>
</comment>
<dbReference type="Proteomes" id="UP000180057">
    <property type="component" value="Unassembled WGS sequence"/>
</dbReference>
<protein>
    <recommendedName>
        <fullName evidence="3">2-oxo-4-hydroxy-4-carboxy-5-ureidoimidazoline decarboxylase</fullName>
        <ecNumber evidence="3">4.1.1.97</ecNumber>
    </recommendedName>
</protein>
<dbReference type="InterPro" id="IPR017580">
    <property type="entry name" value="OHCU_decarboxylase-1"/>
</dbReference>
<keyword evidence="9" id="KW-1185">Reference proteome</keyword>
<sequence length="165" mass="19090">MFSIQEVNNMSQVEFMRIIGPVFEHSPWVAENVINLRPFVHLEDMFGKMVVGVTEASYEKQLALLNAHPDLGTRIQLSKDSEKEQINAGLSELSEEEYIEFSLLNKKYVEKFGFPFIMAVKGQNKETIKACMKDRINFSYEEEIETALIQVYKIVKFRLDDLIST</sequence>
<gene>
    <name evidence="8" type="ORF">BKP45_07240</name>
</gene>
<dbReference type="InterPro" id="IPR018020">
    <property type="entry name" value="OHCU_decarboxylase"/>
</dbReference>
<comment type="pathway">
    <text evidence="2">Purine metabolism; urate degradation; (S)-allantoin from urate: step 3/3.</text>
</comment>
<dbReference type="PANTHER" id="PTHR43466">
    <property type="entry name" value="2-OXO-4-HYDROXY-4-CARBOXY-5-UREIDOIMIDAZOLINE DECARBOXYLASE-RELATED"/>
    <property type="match status" value="1"/>
</dbReference>
<evidence type="ECO:0000256" key="1">
    <source>
        <dbReference type="ARBA" id="ARBA00001163"/>
    </source>
</evidence>
<evidence type="ECO:0000256" key="3">
    <source>
        <dbReference type="ARBA" id="ARBA00012257"/>
    </source>
</evidence>
<evidence type="ECO:0000256" key="4">
    <source>
        <dbReference type="ARBA" id="ARBA00022631"/>
    </source>
</evidence>
<evidence type="ECO:0000313" key="9">
    <source>
        <dbReference type="Proteomes" id="UP000180057"/>
    </source>
</evidence>
<dbReference type="RefSeq" id="WP_071388976.1">
    <property type="nucleotide sequence ID" value="NZ_MLQS01000001.1"/>
</dbReference>
<evidence type="ECO:0000256" key="6">
    <source>
        <dbReference type="ARBA" id="ARBA00023239"/>
    </source>
</evidence>
<dbReference type="GO" id="GO:0000255">
    <property type="term" value="P:allantoin metabolic process"/>
    <property type="evidence" value="ECO:0007669"/>
    <property type="project" value="InterPro"/>
</dbReference>
<comment type="caution">
    <text evidence="8">The sequence shown here is derived from an EMBL/GenBank/DDBJ whole genome shotgun (WGS) entry which is preliminary data.</text>
</comment>
<dbReference type="GO" id="GO:0019628">
    <property type="term" value="P:urate catabolic process"/>
    <property type="evidence" value="ECO:0007669"/>
    <property type="project" value="UniProtKB-UniPathway"/>
</dbReference>
<dbReference type="OrthoDB" id="9800909at2"/>
<dbReference type="EMBL" id="MLQS01000001">
    <property type="protein sequence ID" value="OIJ22421.1"/>
    <property type="molecule type" value="Genomic_DNA"/>
</dbReference>
<dbReference type="InterPro" id="IPR036778">
    <property type="entry name" value="OHCU_decarboxylase_sf"/>
</dbReference>
<accession>A0A1S2MCG1</accession>
<evidence type="ECO:0000259" key="7">
    <source>
        <dbReference type="Pfam" id="PF09349"/>
    </source>
</evidence>
<dbReference type="SUPFAM" id="SSF158694">
    <property type="entry name" value="UraD-Like"/>
    <property type="match status" value="1"/>
</dbReference>
<dbReference type="Gene3D" id="1.10.3330.10">
    <property type="entry name" value="Oxo-4-hydroxy-4-carboxy-5-ureidoimidazoline decarboxylase"/>
    <property type="match status" value="1"/>
</dbReference>
<evidence type="ECO:0000256" key="5">
    <source>
        <dbReference type="ARBA" id="ARBA00022793"/>
    </source>
</evidence>
<keyword evidence="6" id="KW-0456">Lyase</keyword>
<dbReference type="AlphaFoldDB" id="A0A1S2MCG1"/>